<accession>A0AAV2G878</accession>
<gene>
    <name evidence="2" type="ORF">LTRI10_LOCUS46564</name>
</gene>
<keyword evidence="3" id="KW-1185">Reference proteome</keyword>
<evidence type="ECO:0000256" key="1">
    <source>
        <dbReference type="SAM" id="MobiDB-lite"/>
    </source>
</evidence>
<proteinExistence type="predicted"/>
<reference evidence="2 3" key="1">
    <citation type="submission" date="2024-04" db="EMBL/GenBank/DDBJ databases">
        <authorList>
            <person name="Fracassetti M."/>
        </authorList>
    </citation>
    <scope>NUCLEOTIDE SEQUENCE [LARGE SCALE GENOMIC DNA]</scope>
</reference>
<sequence>MDCGLREDVESSGEASNRGAPETNYRKADPGRHCDVDRSDGGGDECGEEEEGFGGENWGIRFPPVLRDLDVAVLVNGDHGWFFFLCLSALNYVNSALVHKATAGAG</sequence>
<protein>
    <submittedName>
        <fullName evidence="2">Uncharacterized protein</fullName>
    </submittedName>
</protein>
<organism evidence="2 3">
    <name type="scientific">Linum trigynum</name>
    <dbReference type="NCBI Taxonomy" id="586398"/>
    <lineage>
        <taxon>Eukaryota</taxon>
        <taxon>Viridiplantae</taxon>
        <taxon>Streptophyta</taxon>
        <taxon>Embryophyta</taxon>
        <taxon>Tracheophyta</taxon>
        <taxon>Spermatophyta</taxon>
        <taxon>Magnoliopsida</taxon>
        <taxon>eudicotyledons</taxon>
        <taxon>Gunneridae</taxon>
        <taxon>Pentapetalae</taxon>
        <taxon>rosids</taxon>
        <taxon>fabids</taxon>
        <taxon>Malpighiales</taxon>
        <taxon>Linaceae</taxon>
        <taxon>Linum</taxon>
    </lineage>
</organism>
<evidence type="ECO:0000313" key="2">
    <source>
        <dbReference type="EMBL" id="CAL1406866.1"/>
    </source>
</evidence>
<feature type="compositionally biased region" description="Basic and acidic residues" evidence="1">
    <location>
        <begin position="24"/>
        <end position="41"/>
    </location>
</feature>
<dbReference type="AlphaFoldDB" id="A0AAV2G878"/>
<dbReference type="Proteomes" id="UP001497516">
    <property type="component" value="Chromosome 8"/>
</dbReference>
<feature type="region of interest" description="Disordered" evidence="1">
    <location>
        <begin position="1"/>
        <end position="55"/>
    </location>
</feature>
<evidence type="ECO:0000313" key="3">
    <source>
        <dbReference type="Proteomes" id="UP001497516"/>
    </source>
</evidence>
<dbReference type="EMBL" id="OZ034821">
    <property type="protein sequence ID" value="CAL1406866.1"/>
    <property type="molecule type" value="Genomic_DNA"/>
</dbReference>
<name>A0AAV2G878_9ROSI</name>
<feature type="compositionally biased region" description="Acidic residues" evidence="1">
    <location>
        <begin position="42"/>
        <end position="53"/>
    </location>
</feature>